<gene>
    <name evidence="2" type="ORF">CWD88_33855</name>
</gene>
<keyword evidence="1" id="KW-0812">Transmembrane</keyword>
<keyword evidence="1" id="KW-0472">Membrane</keyword>
<evidence type="ECO:0008006" key="4">
    <source>
        <dbReference type="Google" id="ProtNLM"/>
    </source>
</evidence>
<sequence>MACVCHKSATRPERRNMRGYGVSRRARIRKNTSGDAMKKVWQCLEVGFALCALGIVALFLVYAFKLHSNDAAGWVQAVGSIAGIFIAIWIAGSQHRADVARRADEDARSEYLLEAELAWLSTEVVGFLGQFRDIKAGFPIEDRFSEDDVRDLLDRLSWCRQRARHKTHLWMVGELRSSLMGTVRAIRSKMAHTLMVLTDDDVKLINDLRLAAIEVSDLASRAKAILGPSAGA</sequence>
<protein>
    <recommendedName>
        <fullName evidence="4">Bacteriophage protein</fullName>
    </recommendedName>
</protein>
<feature type="transmembrane region" description="Helical" evidence="1">
    <location>
        <begin position="46"/>
        <end position="65"/>
    </location>
</feature>
<evidence type="ECO:0000313" key="2">
    <source>
        <dbReference type="EMBL" id="PJO61942.1"/>
    </source>
</evidence>
<dbReference type="EMBL" id="PHRB01000058">
    <property type="protein sequence ID" value="PJO61942.1"/>
    <property type="molecule type" value="Genomic_DNA"/>
</dbReference>
<feature type="transmembrane region" description="Helical" evidence="1">
    <location>
        <begin position="71"/>
        <end position="92"/>
    </location>
</feature>
<organism evidence="2 3">
    <name type="scientific">Burkholderia pseudomallei</name>
    <name type="common">Pseudomonas pseudomallei</name>
    <dbReference type="NCBI Taxonomy" id="28450"/>
    <lineage>
        <taxon>Bacteria</taxon>
        <taxon>Pseudomonadati</taxon>
        <taxon>Pseudomonadota</taxon>
        <taxon>Betaproteobacteria</taxon>
        <taxon>Burkholderiales</taxon>
        <taxon>Burkholderiaceae</taxon>
        <taxon>Burkholderia</taxon>
        <taxon>pseudomallei group</taxon>
    </lineage>
</organism>
<keyword evidence="1" id="KW-1133">Transmembrane helix</keyword>
<name>A0AAX0U0R9_BURPE</name>
<reference evidence="2 3" key="1">
    <citation type="submission" date="2017-11" db="EMBL/GenBank/DDBJ databases">
        <title>Molecular characterization of Burkholderia pseudomallei and closely related isolates from Vietnam.</title>
        <authorList>
            <person name="Ustinov D.V."/>
            <person name="Antonov A.S."/>
            <person name="Avdusheva E.F."/>
            <person name="Shpak I.M."/>
            <person name="Zakharova I.B."/>
            <person name="Thi L.A."/>
            <person name="Teteryatnikova N."/>
            <person name="Lopasteyskaya Y.A."/>
            <person name="Kuzyutina J.A."/>
            <person name="Ngo T.N."/>
            <person name="Victorov D.V."/>
        </authorList>
    </citation>
    <scope>NUCLEOTIDE SEQUENCE [LARGE SCALE GENOMIC DNA]</scope>
    <source>
        <strain evidence="2 3">V1512</strain>
    </source>
</reference>
<comment type="caution">
    <text evidence="2">The sequence shown here is derived from an EMBL/GenBank/DDBJ whole genome shotgun (WGS) entry which is preliminary data.</text>
</comment>
<accession>A0AAX0U0R9</accession>
<evidence type="ECO:0000256" key="1">
    <source>
        <dbReference type="SAM" id="Phobius"/>
    </source>
</evidence>
<dbReference type="Proteomes" id="UP000231878">
    <property type="component" value="Unassembled WGS sequence"/>
</dbReference>
<dbReference type="AlphaFoldDB" id="A0AAX0U0R9"/>
<proteinExistence type="predicted"/>
<evidence type="ECO:0000313" key="3">
    <source>
        <dbReference type="Proteomes" id="UP000231878"/>
    </source>
</evidence>